<accession>A0A0F8YQU4</accession>
<sequence>MARTRFPDAPLLIPAIGYVRVSTQRQAQHGKSLEAQR</sequence>
<feature type="domain" description="Resolvase/invertase-type recombinase catalytic" evidence="1">
    <location>
        <begin position="14"/>
        <end position="37"/>
    </location>
</feature>
<dbReference type="AlphaFoldDB" id="A0A0F8YQU4"/>
<dbReference type="GO" id="GO:0003677">
    <property type="term" value="F:DNA binding"/>
    <property type="evidence" value="ECO:0007669"/>
    <property type="project" value="InterPro"/>
</dbReference>
<reference evidence="2" key="1">
    <citation type="journal article" date="2015" name="Nature">
        <title>Complex archaea that bridge the gap between prokaryotes and eukaryotes.</title>
        <authorList>
            <person name="Spang A."/>
            <person name="Saw J.H."/>
            <person name="Jorgensen S.L."/>
            <person name="Zaremba-Niedzwiedzka K."/>
            <person name="Martijn J."/>
            <person name="Lind A.E."/>
            <person name="van Eijk R."/>
            <person name="Schleper C."/>
            <person name="Guy L."/>
            <person name="Ettema T.J."/>
        </authorList>
    </citation>
    <scope>NUCLEOTIDE SEQUENCE</scope>
</reference>
<evidence type="ECO:0000259" key="1">
    <source>
        <dbReference type="PROSITE" id="PS51736"/>
    </source>
</evidence>
<name>A0A0F8YQU4_9ZZZZ</name>
<dbReference type="PROSITE" id="PS00397">
    <property type="entry name" value="RECOMBINASES_1"/>
    <property type="match status" value="1"/>
</dbReference>
<dbReference type="GO" id="GO:0000150">
    <property type="term" value="F:DNA strand exchange activity"/>
    <property type="evidence" value="ECO:0007669"/>
    <property type="project" value="InterPro"/>
</dbReference>
<organism evidence="2">
    <name type="scientific">marine sediment metagenome</name>
    <dbReference type="NCBI Taxonomy" id="412755"/>
    <lineage>
        <taxon>unclassified sequences</taxon>
        <taxon>metagenomes</taxon>
        <taxon>ecological metagenomes</taxon>
    </lineage>
</organism>
<feature type="non-terminal residue" evidence="2">
    <location>
        <position position="37"/>
    </location>
</feature>
<dbReference type="InterPro" id="IPR006118">
    <property type="entry name" value="Recombinase_CS"/>
</dbReference>
<evidence type="ECO:0000313" key="2">
    <source>
        <dbReference type="EMBL" id="KKK83808.1"/>
    </source>
</evidence>
<gene>
    <name evidence="2" type="ORF">LCGC14_2789640</name>
</gene>
<dbReference type="InterPro" id="IPR006119">
    <property type="entry name" value="Resolv_N"/>
</dbReference>
<comment type="caution">
    <text evidence="2">The sequence shown here is derived from an EMBL/GenBank/DDBJ whole genome shotgun (WGS) entry which is preliminary data.</text>
</comment>
<dbReference type="EMBL" id="LAZR01052057">
    <property type="protein sequence ID" value="KKK83808.1"/>
    <property type="molecule type" value="Genomic_DNA"/>
</dbReference>
<protein>
    <recommendedName>
        <fullName evidence="1">Resolvase/invertase-type recombinase catalytic domain-containing protein</fullName>
    </recommendedName>
</protein>
<dbReference type="PROSITE" id="PS51736">
    <property type="entry name" value="RECOMBINASES_3"/>
    <property type="match status" value="1"/>
</dbReference>
<proteinExistence type="predicted"/>